<accession>A0A016UIR6</accession>
<comment type="caution">
    <text evidence="1">The sequence shown here is derived from an EMBL/GenBank/DDBJ whole genome shotgun (WGS) entry which is preliminary data.</text>
</comment>
<reference evidence="2" key="1">
    <citation type="journal article" date="2015" name="Nat. Genet.">
        <title>The genome and transcriptome of the zoonotic hookworm Ancylostoma ceylanicum identify infection-specific gene families.</title>
        <authorList>
            <person name="Schwarz E.M."/>
            <person name="Hu Y."/>
            <person name="Antoshechkin I."/>
            <person name="Miller M.M."/>
            <person name="Sternberg P.W."/>
            <person name="Aroian R.V."/>
        </authorList>
    </citation>
    <scope>NUCLEOTIDE SEQUENCE</scope>
    <source>
        <strain evidence="2">HY135</strain>
    </source>
</reference>
<dbReference type="AlphaFoldDB" id="A0A016UIR6"/>
<proteinExistence type="predicted"/>
<sequence>MQPGHRLLRRTVLSTMGGVWTKKMEGHHETILATNGRESAEVRIYLWFEENHLERSRIATQFRSVAFSDIKLR</sequence>
<organism evidence="1 2">
    <name type="scientific">Ancylostoma ceylanicum</name>
    <dbReference type="NCBI Taxonomy" id="53326"/>
    <lineage>
        <taxon>Eukaryota</taxon>
        <taxon>Metazoa</taxon>
        <taxon>Ecdysozoa</taxon>
        <taxon>Nematoda</taxon>
        <taxon>Chromadorea</taxon>
        <taxon>Rhabditida</taxon>
        <taxon>Rhabditina</taxon>
        <taxon>Rhabditomorpha</taxon>
        <taxon>Strongyloidea</taxon>
        <taxon>Ancylostomatidae</taxon>
        <taxon>Ancylostomatinae</taxon>
        <taxon>Ancylostoma</taxon>
    </lineage>
</organism>
<name>A0A016UIR6_9BILA</name>
<keyword evidence="2" id="KW-1185">Reference proteome</keyword>
<evidence type="ECO:0000313" key="1">
    <source>
        <dbReference type="EMBL" id="EYC14796.1"/>
    </source>
</evidence>
<gene>
    <name evidence="1" type="primary">Acey_s0039.g162</name>
    <name evidence="1" type="ORF">Y032_0039g162</name>
</gene>
<dbReference type="EMBL" id="JARK01001375">
    <property type="protein sequence ID" value="EYC14796.1"/>
    <property type="molecule type" value="Genomic_DNA"/>
</dbReference>
<protein>
    <submittedName>
        <fullName evidence="1">Uncharacterized protein</fullName>
    </submittedName>
</protein>
<dbReference type="Proteomes" id="UP000024635">
    <property type="component" value="Unassembled WGS sequence"/>
</dbReference>
<evidence type="ECO:0000313" key="2">
    <source>
        <dbReference type="Proteomes" id="UP000024635"/>
    </source>
</evidence>